<accession>A0A381EGX5</accession>
<evidence type="ECO:0000313" key="1">
    <source>
        <dbReference type="EMBL" id="SUX26216.1"/>
    </source>
</evidence>
<sequence length="74" mass="8690">MEKNLTAKELEILEQEKVKEITLMVEAFSNLEDGVPLFDFENASENERQAILKQLAEFSNYDEDIPLNIQEEWQ</sequence>
<dbReference type="Proteomes" id="UP000254161">
    <property type="component" value="Unassembled WGS sequence"/>
</dbReference>
<reference evidence="1 2" key="1">
    <citation type="submission" date="2018-06" db="EMBL/GenBank/DDBJ databases">
        <authorList>
            <consortium name="Pathogen Informatics"/>
            <person name="Doyle S."/>
        </authorList>
    </citation>
    <scope>NUCLEOTIDE SEQUENCE [LARGE SCALE GENOMIC DNA]</scope>
    <source>
        <strain evidence="1 2">NCTC12264</strain>
    </source>
</reference>
<dbReference type="AlphaFoldDB" id="A0A381EGX5"/>
<protein>
    <submittedName>
        <fullName evidence="1">Uncharacterized protein</fullName>
    </submittedName>
</protein>
<dbReference type="EMBL" id="UFUZ01000001">
    <property type="protein sequence ID" value="SUX26216.1"/>
    <property type="molecule type" value="Genomic_DNA"/>
</dbReference>
<dbReference type="RefSeq" id="WP_115629138.1">
    <property type="nucleotide sequence ID" value="NZ_JANKIR010000025.1"/>
</dbReference>
<name>A0A381EGX5_CAMUP</name>
<evidence type="ECO:0000313" key="2">
    <source>
        <dbReference type="Proteomes" id="UP000254161"/>
    </source>
</evidence>
<proteinExistence type="predicted"/>
<organism evidence="1 2">
    <name type="scientific">Campylobacter upsaliensis</name>
    <dbReference type="NCBI Taxonomy" id="28080"/>
    <lineage>
        <taxon>Bacteria</taxon>
        <taxon>Pseudomonadati</taxon>
        <taxon>Campylobacterota</taxon>
        <taxon>Epsilonproteobacteria</taxon>
        <taxon>Campylobacterales</taxon>
        <taxon>Campylobacteraceae</taxon>
        <taxon>Campylobacter</taxon>
    </lineage>
</organism>
<gene>
    <name evidence="1" type="ORF">NCTC12264_00437</name>
</gene>